<keyword evidence="7 10" id="KW-0653">Protein transport</keyword>
<feature type="signal peptide" evidence="11">
    <location>
        <begin position="1"/>
        <end position="19"/>
    </location>
</feature>
<dbReference type="EMBL" id="PNCM01000041">
    <property type="protein sequence ID" value="TMP78318.1"/>
    <property type="molecule type" value="Genomic_DNA"/>
</dbReference>
<evidence type="ECO:0000256" key="9">
    <source>
        <dbReference type="ARBA" id="ARBA00023136"/>
    </source>
</evidence>
<evidence type="ECO:0000256" key="10">
    <source>
        <dbReference type="RuleBase" id="RU362123"/>
    </source>
</evidence>
<dbReference type="GO" id="GO:0015891">
    <property type="term" value="P:siderophore transport"/>
    <property type="evidence" value="ECO:0007669"/>
    <property type="project" value="InterPro"/>
</dbReference>
<dbReference type="InterPro" id="IPR006260">
    <property type="entry name" value="TonB/TolA_C"/>
</dbReference>
<dbReference type="AlphaFoldDB" id="A0A5S3YPA6"/>
<dbReference type="GO" id="GO:0030288">
    <property type="term" value="C:outer membrane-bounded periplasmic space"/>
    <property type="evidence" value="ECO:0007669"/>
    <property type="project" value="InterPro"/>
</dbReference>
<dbReference type="Gene3D" id="3.30.1150.10">
    <property type="match status" value="1"/>
</dbReference>
<evidence type="ECO:0000256" key="7">
    <source>
        <dbReference type="ARBA" id="ARBA00022927"/>
    </source>
</evidence>
<dbReference type="PANTHER" id="PTHR33446">
    <property type="entry name" value="PROTEIN TONB-RELATED"/>
    <property type="match status" value="1"/>
</dbReference>
<accession>A0A5S3YPA6</accession>
<evidence type="ECO:0000313" key="13">
    <source>
        <dbReference type="EMBL" id="TMP78318.1"/>
    </source>
</evidence>
<dbReference type="PROSITE" id="PS52015">
    <property type="entry name" value="TONB_CTD"/>
    <property type="match status" value="1"/>
</dbReference>
<dbReference type="PROSITE" id="PS51257">
    <property type="entry name" value="PROKAR_LIPOPROTEIN"/>
    <property type="match status" value="1"/>
</dbReference>
<dbReference type="OrthoDB" id="9802815at2"/>
<evidence type="ECO:0000256" key="1">
    <source>
        <dbReference type="ARBA" id="ARBA00004383"/>
    </source>
</evidence>
<organism evidence="13 14">
    <name type="scientific">Pseudoalteromonas phenolica</name>
    <dbReference type="NCBI Taxonomy" id="161398"/>
    <lineage>
        <taxon>Bacteria</taxon>
        <taxon>Pseudomonadati</taxon>
        <taxon>Pseudomonadota</taxon>
        <taxon>Gammaproteobacteria</taxon>
        <taxon>Alteromonadales</taxon>
        <taxon>Pseudoalteromonadaceae</taxon>
        <taxon>Pseudoalteromonas</taxon>
    </lineage>
</organism>
<keyword evidence="10" id="KW-0735">Signal-anchor</keyword>
<name>A0A5S3YPA6_9GAMM</name>
<dbReference type="Pfam" id="PF03544">
    <property type="entry name" value="TonB_C"/>
    <property type="match status" value="1"/>
</dbReference>
<dbReference type="GO" id="GO:0015031">
    <property type="term" value="P:protein transport"/>
    <property type="evidence" value="ECO:0007669"/>
    <property type="project" value="UniProtKB-UniRule"/>
</dbReference>
<gene>
    <name evidence="13" type="ORF">CWB73_17025</name>
</gene>
<evidence type="ECO:0000256" key="4">
    <source>
        <dbReference type="ARBA" id="ARBA00022475"/>
    </source>
</evidence>
<dbReference type="InterPro" id="IPR051045">
    <property type="entry name" value="TonB-dependent_transducer"/>
</dbReference>
<dbReference type="NCBIfam" id="TIGR01352">
    <property type="entry name" value="tonB_Cterm"/>
    <property type="match status" value="1"/>
</dbReference>
<keyword evidence="9" id="KW-0472">Membrane</keyword>
<feature type="chain" id="PRO_5024390942" description="Protein TonB" evidence="11">
    <location>
        <begin position="20"/>
        <end position="124"/>
    </location>
</feature>
<protein>
    <recommendedName>
        <fullName evidence="10">Protein TonB</fullName>
    </recommendedName>
</protein>
<dbReference type="SUPFAM" id="SSF74653">
    <property type="entry name" value="TolA/TonB C-terminal domain"/>
    <property type="match status" value="1"/>
</dbReference>
<keyword evidence="6" id="KW-0812">Transmembrane</keyword>
<evidence type="ECO:0000256" key="5">
    <source>
        <dbReference type="ARBA" id="ARBA00022519"/>
    </source>
</evidence>
<dbReference type="GO" id="GO:0031992">
    <property type="term" value="F:energy transducer activity"/>
    <property type="evidence" value="ECO:0007669"/>
    <property type="project" value="InterPro"/>
</dbReference>
<dbReference type="Proteomes" id="UP000307362">
    <property type="component" value="Unassembled WGS sequence"/>
</dbReference>
<keyword evidence="4 10" id="KW-1003">Cell membrane</keyword>
<comment type="function">
    <text evidence="10">Interacts with outer membrane receptor proteins that carry out high-affinity binding and energy dependent uptake into the periplasmic space of specific substrates. It could act to transduce energy from the cytoplasmic membrane to specific energy-requiring processes in the outer membrane, resulting in the release into the periplasm of ligands bound by these outer membrane proteins.</text>
</comment>
<dbReference type="InterPro" id="IPR003538">
    <property type="entry name" value="TonB"/>
</dbReference>
<comment type="subcellular location">
    <subcellularLocation>
        <location evidence="1 10">Cell inner membrane</location>
        <topology evidence="1 10">Single-pass membrane protein</topology>
        <orientation evidence="1 10">Periplasmic side</orientation>
    </subcellularLocation>
</comment>
<comment type="caution">
    <text evidence="13">The sequence shown here is derived from an EMBL/GenBank/DDBJ whole genome shotgun (WGS) entry which is preliminary data.</text>
</comment>
<comment type="similarity">
    <text evidence="2 10">Belongs to the TonB family.</text>
</comment>
<evidence type="ECO:0000256" key="8">
    <source>
        <dbReference type="ARBA" id="ARBA00022989"/>
    </source>
</evidence>
<evidence type="ECO:0000256" key="3">
    <source>
        <dbReference type="ARBA" id="ARBA00022448"/>
    </source>
</evidence>
<dbReference type="GO" id="GO:0005886">
    <property type="term" value="C:plasma membrane"/>
    <property type="evidence" value="ECO:0007669"/>
    <property type="project" value="UniProtKB-SubCell"/>
</dbReference>
<sequence>MIKTLVLLFTALIFSGCKSTPTYTPESYMHFNDSTLDRHAKPIIEIFPKYPKHLASKGIKGQVTAQVVIDEYGSLKNIRIIKSNPEGAFDEVAKAALTRWKFAPALYKGKPIKVNYEVTLDWGK</sequence>
<evidence type="ECO:0000256" key="2">
    <source>
        <dbReference type="ARBA" id="ARBA00006555"/>
    </source>
</evidence>
<keyword evidence="3 10" id="KW-0813">Transport</keyword>
<reference evidence="13 14" key="1">
    <citation type="submission" date="2017-12" db="EMBL/GenBank/DDBJ databases">
        <authorList>
            <person name="Paulsen S."/>
            <person name="Gram L.K."/>
        </authorList>
    </citation>
    <scope>NUCLEOTIDE SEQUENCE [LARGE SCALE GENOMIC DNA]</scope>
    <source>
        <strain evidence="13 14">S1189</strain>
    </source>
</reference>
<dbReference type="PRINTS" id="PR01374">
    <property type="entry name" value="TONBPROTEIN"/>
</dbReference>
<keyword evidence="11" id="KW-0732">Signal</keyword>
<dbReference type="RefSeq" id="WP_138568695.1">
    <property type="nucleotide sequence ID" value="NZ_PNCM01000041.1"/>
</dbReference>
<keyword evidence="5 10" id="KW-0997">Cell inner membrane</keyword>
<feature type="domain" description="TonB C-terminal" evidence="12">
    <location>
        <begin position="35"/>
        <end position="124"/>
    </location>
</feature>
<reference evidence="14" key="2">
    <citation type="submission" date="2019-06" db="EMBL/GenBank/DDBJ databases">
        <title>Co-occurence of chitin degradation, pigmentation and bioactivity in marine Pseudoalteromonas.</title>
        <authorList>
            <person name="Sonnenschein E.C."/>
            <person name="Bech P.K."/>
        </authorList>
    </citation>
    <scope>NUCLEOTIDE SEQUENCE [LARGE SCALE GENOMIC DNA]</scope>
    <source>
        <strain evidence="14">S1189</strain>
    </source>
</reference>
<evidence type="ECO:0000259" key="12">
    <source>
        <dbReference type="PROSITE" id="PS52015"/>
    </source>
</evidence>
<dbReference type="GO" id="GO:0055085">
    <property type="term" value="P:transmembrane transport"/>
    <property type="evidence" value="ECO:0007669"/>
    <property type="project" value="InterPro"/>
</dbReference>
<dbReference type="InterPro" id="IPR037682">
    <property type="entry name" value="TonB_C"/>
</dbReference>
<keyword evidence="8" id="KW-1133">Transmembrane helix</keyword>
<evidence type="ECO:0000256" key="11">
    <source>
        <dbReference type="SAM" id="SignalP"/>
    </source>
</evidence>
<proteinExistence type="inferred from homology"/>
<evidence type="ECO:0000313" key="14">
    <source>
        <dbReference type="Proteomes" id="UP000307362"/>
    </source>
</evidence>
<evidence type="ECO:0000256" key="6">
    <source>
        <dbReference type="ARBA" id="ARBA00022692"/>
    </source>
</evidence>